<feature type="transmembrane region" description="Helical" evidence="10">
    <location>
        <begin position="389"/>
        <end position="410"/>
    </location>
</feature>
<proteinExistence type="inferred from homology"/>
<keyword evidence="10" id="KW-1133">Transmembrane helix</keyword>
<dbReference type="GO" id="GO:0005506">
    <property type="term" value="F:iron ion binding"/>
    <property type="evidence" value="ECO:0007669"/>
    <property type="project" value="InterPro"/>
</dbReference>
<evidence type="ECO:0000256" key="9">
    <source>
        <dbReference type="RuleBase" id="RU000461"/>
    </source>
</evidence>
<comment type="similarity">
    <text evidence="2 9">Belongs to the cytochrome P450 family.</text>
</comment>
<dbReference type="SUPFAM" id="SSF48264">
    <property type="entry name" value="Cytochrome P450"/>
    <property type="match status" value="1"/>
</dbReference>
<evidence type="ECO:0000256" key="6">
    <source>
        <dbReference type="ARBA" id="ARBA00023004"/>
    </source>
</evidence>
<dbReference type="AlphaFoldDB" id="A0A9W8XMU7"/>
<dbReference type="InterPro" id="IPR017972">
    <property type="entry name" value="Cyt_P450_CS"/>
</dbReference>
<dbReference type="OrthoDB" id="2789670at2759"/>
<dbReference type="PRINTS" id="PR00463">
    <property type="entry name" value="EP450I"/>
</dbReference>
<reference evidence="11" key="1">
    <citation type="submission" date="2022-10" db="EMBL/GenBank/DDBJ databases">
        <title>Tapping the CABI collections for fungal endophytes: first genome assemblies for Collariella, Neodidymelliopsis, Ascochyta clinopodiicola, Didymella pomorum, Didymosphaeria variabile, Neocosmospora piperis and Neocucurbitaria cava.</title>
        <authorList>
            <person name="Hill R."/>
        </authorList>
    </citation>
    <scope>NUCLEOTIDE SEQUENCE</scope>
    <source>
        <strain evidence="11">IMI 356815</strain>
    </source>
</reference>
<dbReference type="CDD" id="cd11065">
    <property type="entry name" value="CYP64-like"/>
    <property type="match status" value="1"/>
</dbReference>
<dbReference type="PANTHER" id="PTHR46300">
    <property type="entry name" value="P450, PUTATIVE (EUROFUNG)-RELATED-RELATED"/>
    <property type="match status" value="1"/>
</dbReference>
<evidence type="ECO:0008006" key="13">
    <source>
        <dbReference type="Google" id="ProtNLM"/>
    </source>
</evidence>
<dbReference type="GO" id="GO:0004497">
    <property type="term" value="F:monooxygenase activity"/>
    <property type="evidence" value="ECO:0007669"/>
    <property type="project" value="UniProtKB-KW"/>
</dbReference>
<keyword evidence="3 8" id="KW-0349">Heme</keyword>
<dbReference type="InterPro" id="IPR001128">
    <property type="entry name" value="Cyt_P450"/>
</dbReference>
<evidence type="ECO:0000256" key="7">
    <source>
        <dbReference type="ARBA" id="ARBA00023033"/>
    </source>
</evidence>
<evidence type="ECO:0000256" key="8">
    <source>
        <dbReference type="PIRSR" id="PIRSR602401-1"/>
    </source>
</evidence>
<dbReference type="GeneID" id="80909578"/>
<evidence type="ECO:0000256" key="4">
    <source>
        <dbReference type="ARBA" id="ARBA00022723"/>
    </source>
</evidence>
<dbReference type="InterPro" id="IPR002401">
    <property type="entry name" value="Cyt_P450_E_grp-I"/>
</dbReference>
<dbReference type="InterPro" id="IPR050364">
    <property type="entry name" value="Cytochrome_P450_fung"/>
</dbReference>
<dbReference type="GO" id="GO:0016705">
    <property type="term" value="F:oxidoreductase activity, acting on paired donors, with incorporation or reduction of molecular oxygen"/>
    <property type="evidence" value="ECO:0007669"/>
    <property type="project" value="InterPro"/>
</dbReference>
<evidence type="ECO:0000256" key="3">
    <source>
        <dbReference type="ARBA" id="ARBA00022617"/>
    </source>
</evidence>
<keyword evidence="10" id="KW-0472">Membrane</keyword>
<evidence type="ECO:0000256" key="1">
    <source>
        <dbReference type="ARBA" id="ARBA00001971"/>
    </source>
</evidence>
<sequence length="563" mass="63794">MGFAATLALGALAILVAYAIRRLVKRDSNARPLPPGPKGLPIVGNVNDLPKPGVLEAHHWLEHKDRYGQTMVILNDPKLAFELLRDRSNIYSGRPHQNFSCDLVGWKNATAMSPYNDYWKIHRKSITKVASSNISVTAFDRVQEEEAAHFLMNLLAEPDKLFDHIRTEAGTVILKITYGYTAKNRGKDPLVELAGKAMWAFTESTVPGKWAVDTFPFLKYLPDGFPGTAYRKPGREMRKALFDCAEKPYAFVKRQMREKRAKTSFLSQAIETIGADDDYMDFVHKWTALSLFTGGADTTVSSLMTFFLAMTLYPNVQKKAQEELDRVIGAGRLPVAADKDSLPYTYAIMLETHRWHPILPMGLPHTSDAEDVCKGYRIPKGSILLPNTWYVFSIFIALHCGFPCTLPCWFPARYIESRRNPSLTTDFLQISAHFLLPRWYTHDPAVYPDPMTFNPDRFIQMGTHNPEPDPRNFIFGYGRRICPGRYVADNALFITIAQSLAVFDIKPTDAVPKAEFEPGVLSHPVPYKCRIEPRSAKHRELIERSEEKYPWGESDAKELEGIM</sequence>
<dbReference type="PANTHER" id="PTHR46300:SF7">
    <property type="entry name" value="P450, PUTATIVE (EUROFUNG)-RELATED"/>
    <property type="match status" value="1"/>
</dbReference>
<evidence type="ECO:0000313" key="12">
    <source>
        <dbReference type="Proteomes" id="UP001140513"/>
    </source>
</evidence>
<evidence type="ECO:0000313" key="11">
    <source>
        <dbReference type="EMBL" id="KAJ4354314.1"/>
    </source>
</evidence>
<protein>
    <recommendedName>
        <fullName evidence="13">Cytochrome P450</fullName>
    </recommendedName>
</protein>
<feature type="binding site" description="axial binding residue" evidence="8">
    <location>
        <position position="482"/>
    </location>
    <ligand>
        <name>heme</name>
        <dbReference type="ChEBI" id="CHEBI:30413"/>
    </ligand>
    <ligandPart>
        <name>Fe</name>
        <dbReference type="ChEBI" id="CHEBI:18248"/>
    </ligandPart>
</feature>
<dbReference type="Proteomes" id="UP001140513">
    <property type="component" value="Unassembled WGS sequence"/>
</dbReference>
<accession>A0A9W8XMU7</accession>
<name>A0A9W8XMU7_9PLEO</name>
<evidence type="ECO:0000256" key="2">
    <source>
        <dbReference type="ARBA" id="ARBA00010617"/>
    </source>
</evidence>
<dbReference type="GO" id="GO:0020037">
    <property type="term" value="F:heme binding"/>
    <property type="evidence" value="ECO:0007669"/>
    <property type="project" value="InterPro"/>
</dbReference>
<keyword evidence="7 9" id="KW-0503">Monooxygenase</keyword>
<comment type="caution">
    <text evidence="11">The sequence shown here is derived from an EMBL/GenBank/DDBJ whole genome shotgun (WGS) entry which is preliminary data.</text>
</comment>
<keyword evidence="4 8" id="KW-0479">Metal-binding</keyword>
<gene>
    <name evidence="11" type="ORF">N0V89_006048</name>
</gene>
<dbReference type="RefSeq" id="XP_056072088.1">
    <property type="nucleotide sequence ID" value="XM_056214821.1"/>
</dbReference>
<organism evidence="11 12">
    <name type="scientific">Didymosphaeria variabile</name>
    <dbReference type="NCBI Taxonomy" id="1932322"/>
    <lineage>
        <taxon>Eukaryota</taxon>
        <taxon>Fungi</taxon>
        <taxon>Dikarya</taxon>
        <taxon>Ascomycota</taxon>
        <taxon>Pezizomycotina</taxon>
        <taxon>Dothideomycetes</taxon>
        <taxon>Pleosporomycetidae</taxon>
        <taxon>Pleosporales</taxon>
        <taxon>Massarineae</taxon>
        <taxon>Didymosphaeriaceae</taxon>
        <taxon>Didymosphaeria</taxon>
    </lineage>
</organism>
<evidence type="ECO:0000256" key="5">
    <source>
        <dbReference type="ARBA" id="ARBA00023002"/>
    </source>
</evidence>
<dbReference type="Pfam" id="PF00067">
    <property type="entry name" value="p450"/>
    <property type="match status" value="2"/>
</dbReference>
<keyword evidence="5 9" id="KW-0560">Oxidoreductase</keyword>
<keyword evidence="10" id="KW-0812">Transmembrane</keyword>
<evidence type="ECO:0000256" key="10">
    <source>
        <dbReference type="SAM" id="Phobius"/>
    </source>
</evidence>
<keyword evidence="6 8" id="KW-0408">Iron</keyword>
<dbReference type="PROSITE" id="PS00086">
    <property type="entry name" value="CYTOCHROME_P450"/>
    <property type="match status" value="1"/>
</dbReference>
<dbReference type="Gene3D" id="1.10.630.10">
    <property type="entry name" value="Cytochrome P450"/>
    <property type="match status" value="1"/>
</dbReference>
<dbReference type="InterPro" id="IPR036396">
    <property type="entry name" value="Cyt_P450_sf"/>
</dbReference>
<dbReference type="EMBL" id="JAPEUX010000004">
    <property type="protein sequence ID" value="KAJ4354314.1"/>
    <property type="molecule type" value="Genomic_DNA"/>
</dbReference>
<keyword evidence="12" id="KW-1185">Reference proteome</keyword>
<comment type="cofactor">
    <cofactor evidence="1 8">
        <name>heme</name>
        <dbReference type="ChEBI" id="CHEBI:30413"/>
    </cofactor>
</comment>